<reference evidence="1 2" key="1">
    <citation type="journal article" date="2008" name="Proc. Natl. Acad. Sci. U.S.A.">
        <title>The genome of Cyanothece 51142, a unicellular diazotrophic cyanobacterium important in the marine nitrogen cycle.</title>
        <authorList>
            <person name="Welsh E.A."/>
            <person name="Liberton M."/>
            <person name="Stoeckel J."/>
            <person name="Loh T."/>
            <person name="Elvitigala T."/>
            <person name="Wang C."/>
            <person name="Wollam A."/>
            <person name="Fulton R.S."/>
            <person name="Clifton S.W."/>
            <person name="Jacobs J.M."/>
            <person name="Aurora R."/>
            <person name="Ghosh B.K."/>
            <person name="Sherman L.A."/>
            <person name="Smith R.D."/>
            <person name="Wilson R.K."/>
            <person name="Pakrasi H.B."/>
        </authorList>
    </citation>
    <scope>NUCLEOTIDE SEQUENCE [LARGE SCALE GENOMIC DNA]</scope>
    <source>
        <strain evidence="2">ATCC 51142 / BH68</strain>
    </source>
</reference>
<evidence type="ECO:0000313" key="1">
    <source>
        <dbReference type="EMBL" id="ACB51395.1"/>
    </source>
</evidence>
<evidence type="ECO:0000313" key="2">
    <source>
        <dbReference type="Proteomes" id="UP000001203"/>
    </source>
</evidence>
<accession>B1X1G6</accession>
<dbReference type="Gene3D" id="1.25.40.10">
    <property type="entry name" value="Tetratricopeptide repeat domain"/>
    <property type="match status" value="2"/>
</dbReference>
<dbReference type="STRING" id="43989.cce_2045"/>
<dbReference type="AlphaFoldDB" id="B1X1G6"/>
<name>B1X1G6_CROS5</name>
<dbReference type="Pfam" id="PF13424">
    <property type="entry name" value="TPR_12"/>
    <property type="match status" value="1"/>
</dbReference>
<evidence type="ECO:0008006" key="3">
    <source>
        <dbReference type="Google" id="ProtNLM"/>
    </source>
</evidence>
<dbReference type="HOGENOM" id="CLU_434575_0_0_3"/>
<protein>
    <recommendedName>
        <fullName evidence="3">TPR repeat-containing protein</fullName>
    </recommendedName>
</protein>
<dbReference type="InterPro" id="IPR019734">
    <property type="entry name" value="TPR_rpt"/>
</dbReference>
<proteinExistence type="predicted"/>
<dbReference type="KEGG" id="cyt:cce_2045"/>
<sequence length="629" mass="72334">MKMKDNDRNFLPFTAHSFFCIDFIMSESNSLANRYQQLIDSIVDITLKGKIRSKEQVYRMLLKEIESGTGEIFERVLDENIQKTTAQLEKKLKATRILRALQTIQGEWERWQKENQKEQVIILAIEQIKKANSQHLLSSFLPFLDQSNHNSLNREQLEKLSQSLKDSNDAVETLELANGIRDGLREFSRLEPELITWIYEQSQSTLGFGSEKQGPWPWWEKKTSLPLAQMLFKTLANNQSIRELSEKSYQVELRAWVELILLLHFLERGLVKWFDEQPYNAKFGQRLSYSTLLIFSMIFAQLSQGFTGKNINLREGFFLMMLQSLRQLTKRKDFPLYGGIFASFSGENLQYTLTYFDDPLKEVERTQEKARILTLLAYSQLTLGNYKQAKQFHLEALEIAQESSDKPCEIANFNHLSRICIAEKDYDQAINYSQRALMFSRQVGDKLGEANGLINVGYSEVFRAKELEQMNTEIYESAINYLEQGATLAERLEDYQSQALAYNSLGIAYVILSQPSAAITALEKGIKMALNSGNTYLQGLNFTYLAEAYYTLENLPQAVYSGCLGMYLLHQIDSSEYRQAAGLLTVIKGKITDKDFQTLLEQNRPNIIKLIGVDGYDEVPKLLEEYKAG</sequence>
<gene>
    <name evidence="1" type="ordered locus">cce_2045</name>
</gene>
<dbReference type="SMART" id="SM00028">
    <property type="entry name" value="TPR"/>
    <property type="match status" value="3"/>
</dbReference>
<dbReference type="PANTHER" id="PTHR10098">
    <property type="entry name" value="RAPSYN-RELATED"/>
    <property type="match status" value="1"/>
</dbReference>
<dbReference type="eggNOG" id="COG0457">
    <property type="taxonomic scope" value="Bacteria"/>
</dbReference>
<keyword evidence="2" id="KW-1185">Reference proteome</keyword>
<organism evidence="1 2">
    <name type="scientific">Crocosphaera subtropica (strain ATCC 51142 / BH68)</name>
    <name type="common">Cyanothece sp. (strain ATCC 51142)</name>
    <dbReference type="NCBI Taxonomy" id="43989"/>
    <lineage>
        <taxon>Bacteria</taxon>
        <taxon>Bacillati</taxon>
        <taxon>Cyanobacteriota</taxon>
        <taxon>Cyanophyceae</taxon>
        <taxon>Oscillatoriophycideae</taxon>
        <taxon>Chroococcales</taxon>
        <taxon>Aphanothecaceae</taxon>
        <taxon>Crocosphaera</taxon>
        <taxon>Crocosphaera subtropica</taxon>
    </lineage>
</organism>
<dbReference type="EMBL" id="CP000806">
    <property type="protein sequence ID" value="ACB51395.1"/>
    <property type="molecule type" value="Genomic_DNA"/>
</dbReference>
<dbReference type="Proteomes" id="UP000001203">
    <property type="component" value="Chromosome circular"/>
</dbReference>
<dbReference type="OrthoDB" id="428332at2"/>
<dbReference type="InterPro" id="IPR011990">
    <property type="entry name" value="TPR-like_helical_dom_sf"/>
</dbReference>
<dbReference type="SUPFAM" id="SSF48452">
    <property type="entry name" value="TPR-like"/>
    <property type="match status" value="1"/>
</dbReference>
<dbReference type="PANTHER" id="PTHR10098:SF108">
    <property type="entry name" value="TETRATRICOPEPTIDE REPEAT PROTEIN 28"/>
    <property type="match status" value="1"/>
</dbReference>